<dbReference type="PIRSF" id="PIRSF001589">
    <property type="entry name" value="Asn_synthetase_glu-h"/>
    <property type="match status" value="1"/>
</dbReference>
<comment type="similarity">
    <text evidence="2">Belongs to the asparagine synthetase family.</text>
</comment>
<comment type="catalytic activity">
    <reaction evidence="7">
        <text>L-aspartate + L-glutamine + ATP + H2O = L-asparagine + L-glutamate + AMP + diphosphate + H(+)</text>
        <dbReference type="Rhea" id="RHEA:12228"/>
        <dbReference type="ChEBI" id="CHEBI:15377"/>
        <dbReference type="ChEBI" id="CHEBI:15378"/>
        <dbReference type="ChEBI" id="CHEBI:29985"/>
        <dbReference type="ChEBI" id="CHEBI:29991"/>
        <dbReference type="ChEBI" id="CHEBI:30616"/>
        <dbReference type="ChEBI" id="CHEBI:33019"/>
        <dbReference type="ChEBI" id="CHEBI:58048"/>
        <dbReference type="ChEBI" id="CHEBI:58359"/>
        <dbReference type="ChEBI" id="CHEBI:456215"/>
        <dbReference type="EC" id="6.3.5.4"/>
    </reaction>
</comment>
<accession>A0A1M2UZ21</accession>
<comment type="caution">
    <text evidence="12">The sequence shown here is derived from an EMBL/GenBank/DDBJ whole genome shotgun (WGS) entry which is preliminary data.</text>
</comment>
<dbReference type="InterPro" id="IPR001962">
    <property type="entry name" value="Asn_synthase"/>
</dbReference>
<evidence type="ECO:0000259" key="11">
    <source>
        <dbReference type="PROSITE" id="PS51278"/>
    </source>
</evidence>
<dbReference type="CDD" id="cd01991">
    <property type="entry name" value="Asn_synthase_B_C"/>
    <property type="match status" value="1"/>
</dbReference>
<evidence type="ECO:0000313" key="13">
    <source>
        <dbReference type="Proteomes" id="UP000183986"/>
    </source>
</evidence>
<reference evidence="12" key="1">
    <citation type="submission" date="2016-11" db="EMBL/GenBank/DDBJ databases">
        <title>Draft Genome Sequence of Marinobacter hydrocarbonoclasticus strain STW2, a polyaromatic aromatic hydrocarbon degrading and denitrifying bacterium from rhizosphere of Seagrass Enhalus acodoides.</title>
        <authorList>
            <person name="Ling J."/>
            <person name="Dong J."/>
        </authorList>
    </citation>
    <scope>NUCLEOTIDE SEQUENCE [LARGE SCALE GENOMIC DNA]</scope>
    <source>
        <strain evidence="12">STW2</strain>
    </source>
</reference>
<dbReference type="InterPro" id="IPR014729">
    <property type="entry name" value="Rossmann-like_a/b/a_fold"/>
</dbReference>
<dbReference type="Gene3D" id="3.60.20.10">
    <property type="entry name" value="Glutamine Phosphoribosylpyrophosphate, subunit 1, domain 1"/>
    <property type="match status" value="1"/>
</dbReference>
<gene>
    <name evidence="12" type="ORF">BEE62_11090</name>
</gene>
<evidence type="ECO:0000256" key="3">
    <source>
        <dbReference type="ARBA" id="ARBA00012737"/>
    </source>
</evidence>
<dbReference type="PANTHER" id="PTHR43284:SF1">
    <property type="entry name" value="ASPARAGINE SYNTHETASE"/>
    <property type="match status" value="1"/>
</dbReference>
<keyword evidence="8" id="KW-0061">Asparagine biosynthesis</keyword>
<dbReference type="GO" id="GO:0004066">
    <property type="term" value="F:asparagine synthase (glutamine-hydrolyzing) activity"/>
    <property type="evidence" value="ECO:0007669"/>
    <property type="project" value="UniProtKB-EC"/>
</dbReference>
<keyword evidence="13" id="KW-1185">Reference proteome</keyword>
<evidence type="ECO:0000256" key="6">
    <source>
        <dbReference type="ARBA" id="ARBA00022962"/>
    </source>
</evidence>
<comment type="pathway">
    <text evidence="1">Amino-acid biosynthesis; L-asparagine biosynthesis; L-asparagine from L-aspartate (L-Gln route): step 1/1.</text>
</comment>
<dbReference type="PROSITE" id="PS51278">
    <property type="entry name" value="GATASE_TYPE_2"/>
    <property type="match status" value="1"/>
</dbReference>
<dbReference type="AlphaFoldDB" id="A0A1M2UZ21"/>
<dbReference type="CDD" id="cd00712">
    <property type="entry name" value="AsnB"/>
    <property type="match status" value="1"/>
</dbReference>
<keyword evidence="8" id="KW-0028">Amino-acid biosynthesis</keyword>
<keyword evidence="6 8" id="KW-0315">Glutamine amidotransferase</keyword>
<keyword evidence="5 9" id="KW-0067">ATP-binding</keyword>
<evidence type="ECO:0000256" key="9">
    <source>
        <dbReference type="PIRSR" id="PIRSR001589-2"/>
    </source>
</evidence>
<feature type="binding site" evidence="9">
    <location>
        <begin position="372"/>
        <end position="373"/>
    </location>
    <ligand>
        <name>ATP</name>
        <dbReference type="ChEBI" id="CHEBI:30616"/>
    </ligand>
</feature>
<dbReference type="InterPro" id="IPR006426">
    <property type="entry name" value="Asn_synth_AEB"/>
</dbReference>
<sequence length="643" mass="72431">MCGFAGFVSTKPFSDDEHVLEQMGRAIEHRGPDGAGIWLDHSLSVGLSHRRLSIIDLSEFGAQPMASESGRFVIAFNGEIYNFRLLRKELEAKGAIFRGHSDTEVMLAAFEAWGVESALQRLSGMFAFALVDKRFRKLYLARDRMGEKPLYYGWQGESLLFGSELRALRQHPAWQGAIDTSVLPALLRHNVIPAPRTIHQGICKLPPASYVCLDLDHPQSGQLPETKRYWKLETCFEERSEFTLDGAADELERLLKQAISDQMVSDVPLGAFLSGGIDSSTVVGIMQSLASQPVRTFSIGFHEKGFNEAEHAAAVAKHLGTEHTELYVTEREARNLVPEIPGIYDEPFADSSQIPTYLVSQMTRKHVTVALSGDGGDELFCGYTRYPGMLSAWNKRSSIISHLKRIACSLPPGLSARLIRAIVSSQKSRSLEGIQYQMRRIQSIAGARDLSDFYRRSVSLWPDPAMALKDAGEYIYGLNRTLAEGIPDNTLKTLMWRDLNWYLPDDILTKVDRAAMACSLETRIPMLDPAIVSFALGLPEDLNLQGGVGKQVLRAVLYRYVPRQLIDRPKQGFAVPVAAWLRGGLREWAEELLAEHRLNGQGYWHTKRIRWLWEEHLSGREDYSFELWGILMFQAWLVEYRRG</sequence>
<dbReference type="InterPro" id="IPR017932">
    <property type="entry name" value="GATase_2_dom"/>
</dbReference>
<feature type="binding site" evidence="9">
    <location>
        <position position="102"/>
    </location>
    <ligand>
        <name>L-glutamine</name>
        <dbReference type="ChEBI" id="CHEBI:58359"/>
    </ligand>
</feature>
<dbReference type="NCBIfam" id="TIGR01536">
    <property type="entry name" value="asn_synth_AEB"/>
    <property type="match status" value="1"/>
</dbReference>
<dbReference type="InterPro" id="IPR051786">
    <property type="entry name" value="ASN_synthetase/amidase"/>
</dbReference>
<dbReference type="GO" id="GO:0006529">
    <property type="term" value="P:asparagine biosynthetic process"/>
    <property type="evidence" value="ECO:0007669"/>
    <property type="project" value="UniProtKB-KW"/>
</dbReference>
<dbReference type="InterPro" id="IPR029055">
    <property type="entry name" value="Ntn_hydrolases_N"/>
</dbReference>
<feature type="active site" description="For GATase activity" evidence="8">
    <location>
        <position position="2"/>
    </location>
</feature>
<dbReference type="Proteomes" id="UP000183986">
    <property type="component" value="Unassembled WGS sequence"/>
</dbReference>
<dbReference type="EC" id="6.3.5.4" evidence="3"/>
<dbReference type="SUPFAM" id="SSF52402">
    <property type="entry name" value="Adenine nucleotide alpha hydrolases-like"/>
    <property type="match status" value="1"/>
</dbReference>
<dbReference type="Gene3D" id="3.40.50.620">
    <property type="entry name" value="HUPs"/>
    <property type="match status" value="1"/>
</dbReference>
<dbReference type="PANTHER" id="PTHR43284">
    <property type="entry name" value="ASPARAGINE SYNTHETASE (GLUTAMINE-HYDROLYZING)"/>
    <property type="match status" value="1"/>
</dbReference>
<dbReference type="RefSeq" id="WP_072677438.1">
    <property type="nucleotide sequence ID" value="NZ_MPKY01000001.1"/>
</dbReference>
<feature type="site" description="Important for beta-aspartyl-AMP intermediate formation" evidence="10">
    <location>
        <position position="374"/>
    </location>
</feature>
<dbReference type="InterPro" id="IPR033738">
    <property type="entry name" value="AsnB_N"/>
</dbReference>
<protein>
    <recommendedName>
        <fullName evidence="3">asparagine synthase (glutamine-hydrolyzing)</fullName>
        <ecNumber evidence="3">6.3.5.4</ecNumber>
    </recommendedName>
</protein>
<dbReference type="EMBL" id="MPKY01000001">
    <property type="protein sequence ID" value="OJT00577.1"/>
    <property type="molecule type" value="Genomic_DNA"/>
</dbReference>
<name>A0A1M2UZ21_MARNT</name>
<evidence type="ECO:0000256" key="2">
    <source>
        <dbReference type="ARBA" id="ARBA00005752"/>
    </source>
</evidence>
<evidence type="ECO:0000256" key="1">
    <source>
        <dbReference type="ARBA" id="ARBA00005187"/>
    </source>
</evidence>
<feature type="binding site" evidence="9">
    <location>
        <position position="299"/>
    </location>
    <ligand>
        <name>ATP</name>
        <dbReference type="ChEBI" id="CHEBI:30616"/>
    </ligand>
</feature>
<evidence type="ECO:0000256" key="5">
    <source>
        <dbReference type="ARBA" id="ARBA00022840"/>
    </source>
</evidence>
<dbReference type="OrthoDB" id="9763290at2"/>
<dbReference type="Pfam" id="PF00733">
    <property type="entry name" value="Asn_synthase"/>
    <property type="match status" value="1"/>
</dbReference>
<dbReference type="SUPFAM" id="SSF56235">
    <property type="entry name" value="N-terminal nucleophile aminohydrolases (Ntn hydrolases)"/>
    <property type="match status" value="1"/>
</dbReference>
<dbReference type="GO" id="GO:0005829">
    <property type="term" value="C:cytosol"/>
    <property type="evidence" value="ECO:0007669"/>
    <property type="project" value="TreeGrafter"/>
</dbReference>
<evidence type="ECO:0000256" key="10">
    <source>
        <dbReference type="PIRSR" id="PIRSR001589-3"/>
    </source>
</evidence>
<evidence type="ECO:0000256" key="4">
    <source>
        <dbReference type="ARBA" id="ARBA00022741"/>
    </source>
</evidence>
<evidence type="ECO:0000256" key="8">
    <source>
        <dbReference type="PIRSR" id="PIRSR001589-1"/>
    </source>
</evidence>
<dbReference type="Pfam" id="PF13537">
    <property type="entry name" value="GATase_7"/>
    <property type="match status" value="1"/>
</dbReference>
<dbReference type="GO" id="GO:0005524">
    <property type="term" value="F:ATP binding"/>
    <property type="evidence" value="ECO:0007669"/>
    <property type="project" value="UniProtKB-KW"/>
</dbReference>
<evidence type="ECO:0000313" key="12">
    <source>
        <dbReference type="EMBL" id="OJT00577.1"/>
    </source>
</evidence>
<keyword evidence="4 9" id="KW-0547">Nucleotide-binding</keyword>
<evidence type="ECO:0000256" key="7">
    <source>
        <dbReference type="ARBA" id="ARBA00048741"/>
    </source>
</evidence>
<proteinExistence type="inferred from homology"/>
<organism evidence="12 13">
    <name type="scientific">Marinobacter nauticus</name>
    <name type="common">Marinobacter hydrocarbonoclasticus</name>
    <name type="synonym">Marinobacter aquaeolei</name>
    <dbReference type="NCBI Taxonomy" id="2743"/>
    <lineage>
        <taxon>Bacteria</taxon>
        <taxon>Pseudomonadati</taxon>
        <taxon>Pseudomonadota</taxon>
        <taxon>Gammaproteobacteria</taxon>
        <taxon>Pseudomonadales</taxon>
        <taxon>Marinobacteraceae</taxon>
        <taxon>Marinobacter</taxon>
    </lineage>
</organism>
<feature type="domain" description="Glutamine amidotransferase type-2" evidence="11">
    <location>
        <begin position="2"/>
        <end position="216"/>
    </location>
</feature>